<evidence type="ECO:0000256" key="6">
    <source>
        <dbReference type="ARBA" id="ARBA00022794"/>
    </source>
</evidence>
<evidence type="ECO:0000259" key="13">
    <source>
        <dbReference type="Pfam" id="PF15867"/>
    </source>
</evidence>
<keyword evidence="8" id="KW-0969">Cilium</keyword>
<evidence type="ECO:0000256" key="9">
    <source>
        <dbReference type="ARBA" id="ARBA00023273"/>
    </source>
</evidence>
<comment type="function">
    <text evidence="1">Dynein-attachment factor required for cilia motility.</text>
</comment>
<sequence>MNSSVSSDISDQHGEEILNSGENKLDWRLKACELLEQHIEEIKLNNTNLVLESCVLASCLRDLLVEVESLKTSSVVNSLDDEKIVEYLLHYQSVISFDELVDSNLLSFTEAKYSTKESNNLSHCTNSKNPSLGMHEIRVVQDNVKQTCENVSSVSNIHANDNRPSLYKRSSAGHIDEENIDCDDPELIRSAFRLFAKHIGPSLKREHRTAFNAPPTQDWLAEQLLSRWDELSASEKVGKMVEQNDNYLKQLGINMNNLEKEMDSAIAKESRYWLENDAKIRAVQQGVPTYDDFRELVAGCHLKPLDRLELTNTVGQKSSWNYSAILSSNNSLFMEPGMNSAIATKSITTPQEFIVQWRHIKSSSTSDSINTNGALLELLFNQDNELLENLFNTGLGVSFLPEILSVLNHSVDNTDTILSSSDCNISIVISKVSMILASFQRSKQFSLAVDCLLDSEKETAHHLVEKIKDIANKYELFEDDGETLKKIADTFKR</sequence>
<comment type="subcellular location">
    <subcellularLocation>
        <location evidence="2">Cell projection</location>
        <location evidence="2">Cilium</location>
        <location evidence="2">Flagellum</location>
    </subcellularLocation>
    <subcellularLocation>
        <location evidence="3">Cytoplasm</location>
    </subcellularLocation>
</comment>
<evidence type="ECO:0000256" key="4">
    <source>
        <dbReference type="ARBA" id="ARBA00011738"/>
    </source>
</evidence>
<evidence type="ECO:0000256" key="11">
    <source>
        <dbReference type="SAM" id="Coils"/>
    </source>
</evidence>
<dbReference type="GO" id="GO:0003351">
    <property type="term" value="P:epithelial cilium movement involved in extracellular fluid movement"/>
    <property type="evidence" value="ECO:0007669"/>
    <property type="project" value="TreeGrafter"/>
</dbReference>
<evidence type="ECO:0000256" key="7">
    <source>
        <dbReference type="ARBA" id="ARBA00022846"/>
    </source>
</evidence>
<evidence type="ECO:0000256" key="2">
    <source>
        <dbReference type="ARBA" id="ARBA00004230"/>
    </source>
</evidence>
<dbReference type="PANTHER" id="PTHR28572">
    <property type="entry name" value="COILED-COIL DOMAIN-CONTAINING PROTEIN 103"/>
    <property type="match status" value="1"/>
</dbReference>
<keyword evidence="11" id="KW-0175">Coiled coil</keyword>
<keyword evidence="5" id="KW-0963">Cytoplasm</keyword>
<dbReference type="Pfam" id="PF15867">
    <property type="entry name" value="Dynein_attach_N"/>
    <property type="match status" value="1"/>
</dbReference>
<evidence type="ECO:0000313" key="14">
    <source>
        <dbReference type="EMBL" id="VDP30852.1"/>
    </source>
</evidence>
<accession>A0A183K0F2</accession>
<dbReference type="InterPro" id="IPR025986">
    <property type="entry name" value="RPAP3-like_C"/>
</dbReference>
<organism evidence="16">
    <name type="scientific">Schistosoma curassoni</name>
    <dbReference type="NCBI Taxonomy" id="6186"/>
    <lineage>
        <taxon>Eukaryota</taxon>
        <taxon>Metazoa</taxon>
        <taxon>Spiralia</taxon>
        <taxon>Lophotrochozoa</taxon>
        <taxon>Platyhelminthes</taxon>
        <taxon>Trematoda</taxon>
        <taxon>Digenea</taxon>
        <taxon>Strigeidida</taxon>
        <taxon>Schistosomatoidea</taxon>
        <taxon>Schistosomatidae</taxon>
        <taxon>Schistosoma</taxon>
    </lineage>
</organism>
<reference evidence="14 15" key="2">
    <citation type="submission" date="2018-11" db="EMBL/GenBank/DDBJ databases">
        <authorList>
            <consortium name="Pathogen Informatics"/>
        </authorList>
    </citation>
    <scope>NUCLEOTIDE SEQUENCE [LARGE SCALE GENOMIC DNA]</scope>
    <source>
        <strain evidence="14">Dakar</strain>
        <strain evidence="15">Dakar, Senegal</strain>
    </source>
</reference>
<dbReference type="Proteomes" id="UP000279833">
    <property type="component" value="Unassembled WGS sequence"/>
</dbReference>
<proteinExistence type="inferred from homology"/>
<keyword evidence="6" id="KW-0970">Cilium biogenesis/degradation</keyword>
<evidence type="ECO:0000256" key="8">
    <source>
        <dbReference type="ARBA" id="ARBA00023069"/>
    </source>
</evidence>
<dbReference type="WBParaSite" id="SCUD_0000846301-mRNA-1">
    <property type="protein sequence ID" value="SCUD_0000846301-mRNA-1"/>
    <property type="gene ID" value="SCUD_0000846301"/>
</dbReference>
<dbReference type="PANTHER" id="PTHR28572:SF1">
    <property type="entry name" value="COILED-COIL DOMAIN-CONTAINING PROTEIN 103"/>
    <property type="match status" value="1"/>
</dbReference>
<feature type="domain" description="Dynein attachment factor N-terminal" evidence="13">
    <location>
        <begin position="253"/>
        <end position="321"/>
    </location>
</feature>
<keyword evidence="7" id="KW-0282">Flagellum</keyword>
<evidence type="ECO:0000313" key="15">
    <source>
        <dbReference type="Proteomes" id="UP000279833"/>
    </source>
</evidence>
<feature type="coiled-coil region" evidence="11">
    <location>
        <begin position="241"/>
        <end position="268"/>
    </location>
</feature>
<dbReference type="EMBL" id="UZAK01032756">
    <property type="protein sequence ID" value="VDP30852.1"/>
    <property type="molecule type" value="Genomic_DNA"/>
</dbReference>
<keyword evidence="15" id="KW-1185">Reference proteome</keyword>
<dbReference type="GO" id="GO:0031514">
    <property type="term" value="C:motile cilium"/>
    <property type="evidence" value="ECO:0007669"/>
    <property type="project" value="UniProtKB-SubCell"/>
</dbReference>
<dbReference type="GO" id="GO:0036159">
    <property type="term" value="P:inner dynein arm assembly"/>
    <property type="evidence" value="ECO:0007669"/>
    <property type="project" value="TreeGrafter"/>
</dbReference>
<dbReference type="Pfam" id="PF13877">
    <property type="entry name" value="RPAP3_C"/>
    <property type="match status" value="1"/>
</dbReference>
<dbReference type="GO" id="GO:0005576">
    <property type="term" value="C:extracellular region"/>
    <property type="evidence" value="ECO:0007669"/>
    <property type="project" value="GOC"/>
</dbReference>
<dbReference type="InterPro" id="IPR031733">
    <property type="entry name" value="Dynein_attach_N"/>
</dbReference>
<protein>
    <submittedName>
        <fullName evidence="16">Death domain-containing protein</fullName>
    </submittedName>
</protein>
<dbReference type="GO" id="GO:0007368">
    <property type="term" value="P:determination of left/right symmetry"/>
    <property type="evidence" value="ECO:0007669"/>
    <property type="project" value="TreeGrafter"/>
</dbReference>
<evidence type="ECO:0000256" key="3">
    <source>
        <dbReference type="ARBA" id="ARBA00004496"/>
    </source>
</evidence>
<evidence type="ECO:0000256" key="10">
    <source>
        <dbReference type="ARBA" id="ARBA00049986"/>
    </source>
</evidence>
<evidence type="ECO:0000256" key="1">
    <source>
        <dbReference type="ARBA" id="ARBA00004048"/>
    </source>
</evidence>
<dbReference type="InterPro" id="IPR042422">
    <property type="entry name" value="CC103"/>
</dbReference>
<keyword evidence="9" id="KW-0966">Cell projection</keyword>
<evidence type="ECO:0000256" key="5">
    <source>
        <dbReference type="ARBA" id="ARBA00022490"/>
    </source>
</evidence>
<dbReference type="GO" id="GO:0036157">
    <property type="term" value="C:outer dynein arm"/>
    <property type="evidence" value="ECO:0007669"/>
    <property type="project" value="InterPro"/>
</dbReference>
<gene>
    <name evidence="14" type="ORF">SCUD_LOCUS8463</name>
</gene>
<dbReference type="STRING" id="6186.A0A183K0F2"/>
<evidence type="ECO:0000313" key="16">
    <source>
        <dbReference type="WBParaSite" id="SCUD_0000846301-mRNA-1"/>
    </source>
</evidence>
<dbReference type="AlphaFoldDB" id="A0A183K0F2"/>
<reference evidence="16" key="1">
    <citation type="submission" date="2016-06" db="UniProtKB">
        <authorList>
            <consortium name="WormBaseParasite"/>
        </authorList>
    </citation>
    <scope>IDENTIFICATION</scope>
</reference>
<comment type="similarity">
    <text evidence="10">Belongs to the DNAAF19/PR46b family.</text>
</comment>
<name>A0A183K0F2_9TREM</name>
<comment type="subunit">
    <text evidence="4">Homodimer.</text>
</comment>
<evidence type="ECO:0000259" key="12">
    <source>
        <dbReference type="Pfam" id="PF13877"/>
    </source>
</evidence>
<feature type="domain" description="RNA-polymerase II-associated protein 3-like C-terminal" evidence="12">
    <location>
        <begin position="348"/>
        <end position="457"/>
    </location>
</feature>